<dbReference type="InterPro" id="IPR027417">
    <property type="entry name" value="P-loop_NTPase"/>
</dbReference>
<dbReference type="AlphaFoldDB" id="A0A1W2BS40"/>
<accession>A0A1W2BS40</accession>
<evidence type="ECO:0000313" key="1">
    <source>
        <dbReference type="EMBL" id="SMC75544.1"/>
    </source>
</evidence>
<dbReference type="EMBL" id="FWXV01000001">
    <property type="protein sequence ID" value="SMC75544.1"/>
    <property type="molecule type" value="Genomic_DNA"/>
</dbReference>
<gene>
    <name evidence="1" type="ORF">SAMN05661093_01924</name>
</gene>
<keyword evidence="2" id="KW-1185">Reference proteome</keyword>
<dbReference type="InterPro" id="IPR052922">
    <property type="entry name" value="Cytidylate_Kinase-2"/>
</dbReference>
<name>A0A1W2BS40_KIBAR</name>
<dbReference type="PANTHER" id="PTHR37816">
    <property type="entry name" value="YALI0E33011P"/>
    <property type="match status" value="1"/>
</dbReference>
<dbReference type="Proteomes" id="UP000192674">
    <property type="component" value="Unassembled WGS sequence"/>
</dbReference>
<dbReference type="PANTHER" id="PTHR37816:SF1">
    <property type="entry name" value="TOXIN"/>
    <property type="match status" value="1"/>
</dbReference>
<reference evidence="1 2" key="1">
    <citation type="submission" date="2017-04" db="EMBL/GenBank/DDBJ databases">
        <authorList>
            <person name="Afonso C.L."/>
            <person name="Miller P.J."/>
            <person name="Scott M.A."/>
            <person name="Spackman E."/>
            <person name="Goraichik I."/>
            <person name="Dimitrov K.M."/>
            <person name="Suarez D.L."/>
            <person name="Swayne D.E."/>
        </authorList>
    </citation>
    <scope>NUCLEOTIDE SEQUENCE [LARGE SCALE GENOMIC DNA]</scope>
    <source>
        <strain evidence="1 2">DSM 43828</strain>
    </source>
</reference>
<keyword evidence="1" id="KW-0418">Kinase</keyword>
<sequence>MWPALAQGWPHMINVVPLLRFDDQVPVRPRKIAVAGAAGSGKSSLARLLGQWGDLPYVELDSLYHGPNWTVRDTWMDEVEQIVRGDAWVIEWQGEEVRTQVSENADLLVWLDHPRWLTTYRVIKRTLSRRINKTVLWSGNTEGPLREFFTDPDYIVKYSWRMHPLIRQRVITVVKENRFPKLHVVRLRGQRQVTAWLNGPLRTALARSTVD</sequence>
<dbReference type="GO" id="GO:0016301">
    <property type="term" value="F:kinase activity"/>
    <property type="evidence" value="ECO:0007669"/>
    <property type="project" value="UniProtKB-KW"/>
</dbReference>
<keyword evidence="1" id="KW-0808">Transferase</keyword>
<evidence type="ECO:0000313" key="2">
    <source>
        <dbReference type="Proteomes" id="UP000192674"/>
    </source>
</evidence>
<dbReference type="SUPFAM" id="SSF52540">
    <property type="entry name" value="P-loop containing nucleoside triphosphate hydrolases"/>
    <property type="match status" value="1"/>
</dbReference>
<organism evidence="1 2">
    <name type="scientific">Kibdelosporangium aridum</name>
    <dbReference type="NCBI Taxonomy" id="2030"/>
    <lineage>
        <taxon>Bacteria</taxon>
        <taxon>Bacillati</taxon>
        <taxon>Actinomycetota</taxon>
        <taxon>Actinomycetes</taxon>
        <taxon>Pseudonocardiales</taxon>
        <taxon>Pseudonocardiaceae</taxon>
        <taxon>Kibdelosporangium</taxon>
    </lineage>
</organism>
<dbReference type="Gene3D" id="3.40.50.300">
    <property type="entry name" value="P-loop containing nucleotide triphosphate hydrolases"/>
    <property type="match status" value="1"/>
</dbReference>
<protein>
    <submittedName>
        <fullName evidence="1">Adenylate kinase</fullName>
    </submittedName>
</protein>
<proteinExistence type="predicted"/>